<dbReference type="Proteomes" id="UP000274483">
    <property type="component" value="Chromosome"/>
</dbReference>
<dbReference type="SUPFAM" id="SSF55729">
    <property type="entry name" value="Acyl-CoA N-acyltransferases (Nat)"/>
    <property type="match status" value="1"/>
</dbReference>
<dbReference type="EMBL" id="CP034158">
    <property type="protein sequence ID" value="AZI66638.1"/>
    <property type="molecule type" value="Genomic_DNA"/>
</dbReference>
<dbReference type="RefSeq" id="WP_124757233.1">
    <property type="nucleotide sequence ID" value="NZ_CBCRWA010000003.1"/>
</dbReference>
<feature type="domain" description="N-acetyltransferase" evidence="1">
    <location>
        <begin position="9"/>
        <end position="143"/>
    </location>
</feature>
<protein>
    <submittedName>
        <fullName evidence="2">N-acetyltransferase</fullName>
    </submittedName>
</protein>
<dbReference type="Pfam" id="PF13302">
    <property type="entry name" value="Acetyltransf_3"/>
    <property type="match status" value="1"/>
</dbReference>
<dbReference type="Gene3D" id="3.40.630.30">
    <property type="match status" value="1"/>
</dbReference>
<name>A0ABN5SWS0_9FLAO</name>
<reference evidence="2 3" key="1">
    <citation type="submission" date="2018-11" db="EMBL/GenBank/DDBJ databases">
        <title>Proposal to divide the Flavobacteriaceae and reorganize its genera based on Amino Acid Identity values calculated from whole genome sequences.</title>
        <authorList>
            <person name="Nicholson A.C."/>
            <person name="Gulvik C.A."/>
            <person name="Whitney A.M."/>
            <person name="Humrighouse B.W."/>
            <person name="Bell M."/>
            <person name="Holmes B."/>
            <person name="Steigerwalt A.G."/>
            <person name="Villarma A."/>
            <person name="Sheth M."/>
            <person name="Batra D."/>
            <person name="Pryor J."/>
            <person name="Bernardet J.-F."/>
            <person name="Hugo C."/>
            <person name="Kampfer P."/>
            <person name="Newman J.D."/>
            <person name="McQuiston J.R."/>
        </authorList>
    </citation>
    <scope>NUCLEOTIDE SEQUENCE [LARGE SCALE GENOMIC DNA]</scope>
    <source>
        <strain evidence="2 3">H3001</strain>
    </source>
</reference>
<evidence type="ECO:0000313" key="3">
    <source>
        <dbReference type="Proteomes" id="UP000274483"/>
    </source>
</evidence>
<proteinExistence type="predicted"/>
<keyword evidence="3" id="KW-1185">Reference proteome</keyword>
<gene>
    <name evidence="2" type="ORF">EIB71_02610</name>
</gene>
<evidence type="ECO:0000259" key="1">
    <source>
        <dbReference type="Pfam" id="PF13302"/>
    </source>
</evidence>
<dbReference type="InterPro" id="IPR000182">
    <property type="entry name" value="GNAT_dom"/>
</dbReference>
<organism evidence="2 3">
    <name type="scientific">Kaistella daneshvariae</name>
    <dbReference type="NCBI Taxonomy" id="2487074"/>
    <lineage>
        <taxon>Bacteria</taxon>
        <taxon>Pseudomonadati</taxon>
        <taxon>Bacteroidota</taxon>
        <taxon>Flavobacteriia</taxon>
        <taxon>Flavobacteriales</taxon>
        <taxon>Weeksellaceae</taxon>
        <taxon>Chryseobacterium group</taxon>
        <taxon>Kaistella</taxon>
    </lineage>
</organism>
<accession>A0ABN5SWS0</accession>
<dbReference type="InterPro" id="IPR016181">
    <property type="entry name" value="Acyl_CoA_acyltransferase"/>
</dbReference>
<dbReference type="PANTHER" id="PTHR43415">
    <property type="entry name" value="SPERMIDINE N(1)-ACETYLTRANSFERASE"/>
    <property type="match status" value="1"/>
</dbReference>
<evidence type="ECO:0000313" key="2">
    <source>
        <dbReference type="EMBL" id="AZI66638.1"/>
    </source>
</evidence>
<sequence length="268" mass="30934">MEAKQLFKILIRPLTIEDAAISYRWRNDPSLWKYTVNKPREIATRESEENWLKIKLADPTEKRYAIVADDCYIGNVHFTNMVDKSFVIHIFIGDKRYHKKGISTLAIYQLCYCGVHVFKCEVGVFRVSPENQAVLGIIRSFGLNEFEEKDGWIAIQFPVQFFPNPSCTVGVFCEDNLDLSSVLENILKQKCDFTYDIMVGGDLSDGNMQILSNYAAMFPGKFFPFKSDSILKTPSDIESKALGDHFLWYRHNLFEDVYGLFDSRQEVL</sequence>
<dbReference type="PANTHER" id="PTHR43415:SF3">
    <property type="entry name" value="GNAT-FAMILY ACETYLTRANSFERASE"/>
    <property type="match status" value="1"/>
</dbReference>